<keyword evidence="10" id="KW-1185">Reference proteome</keyword>
<feature type="transmembrane region" description="Helical" evidence="7">
    <location>
        <begin position="6"/>
        <end position="22"/>
    </location>
</feature>
<evidence type="ECO:0000256" key="7">
    <source>
        <dbReference type="SAM" id="Phobius"/>
    </source>
</evidence>
<evidence type="ECO:0000256" key="5">
    <source>
        <dbReference type="ARBA" id="ARBA00023157"/>
    </source>
</evidence>
<dbReference type="Gene3D" id="1.10.100.10">
    <property type="entry name" value="Insulin-like"/>
    <property type="match status" value="1"/>
</dbReference>
<comment type="subunit">
    <text evidence="2">Heterodimer of a B chain and an A chain linked by two disulfide bonds.</text>
</comment>
<keyword evidence="7" id="KW-0812">Transmembrane</keyword>
<evidence type="ECO:0000256" key="2">
    <source>
        <dbReference type="ARBA" id="ARBA00011207"/>
    </source>
</evidence>
<comment type="subcellular location">
    <subcellularLocation>
        <location evidence="6">Secreted</location>
    </subcellularLocation>
</comment>
<name>A0AAV8VJH3_9CUCU</name>
<organism evidence="9 10">
    <name type="scientific">Exocentrus adspersus</name>
    <dbReference type="NCBI Taxonomy" id="1586481"/>
    <lineage>
        <taxon>Eukaryota</taxon>
        <taxon>Metazoa</taxon>
        <taxon>Ecdysozoa</taxon>
        <taxon>Arthropoda</taxon>
        <taxon>Hexapoda</taxon>
        <taxon>Insecta</taxon>
        <taxon>Pterygota</taxon>
        <taxon>Neoptera</taxon>
        <taxon>Endopterygota</taxon>
        <taxon>Coleoptera</taxon>
        <taxon>Polyphaga</taxon>
        <taxon>Cucujiformia</taxon>
        <taxon>Chrysomeloidea</taxon>
        <taxon>Cerambycidae</taxon>
        <taxon>Lamiinae</taxon>
        <taxon>Acanthocinini</taxon>
        <taxon>Exocentrus</taxon>
    </lineage>
</organism>
<dbReference type="EMBL" id="JANEYG010000084">
    <property type="protein sequence ID" value="KAJ8913946.1"/>
    <property type="molecule type" value="Genomic_DNA"/>
</dbReference>
<evidence type="ECO:0000313" key="9">
    <source>
        <dbReference type="EMBL" id="KAJ8913946.1"/>
    </source>
</evidence>
<evidence type="ECO:0000256" key="1">
    <source>
        <dbReference type="ARBA" id="ARBA00009034"/>
    </source>
</evidence>
<keyword evidence="3" id="KW-0165">Cleavage on pair of basic residues</keyword>
<dbReference type="AlphaFoldDB" id="A0AAV8VJH3"/>
<evidence type="ECO:0000313" key="10">
    <source>
        <dbReference type="Proteomes" id="UP001159042"/>
    </source>
</evidence>
<evidence type="ECO:0000256" key="3">
    <source>
        <dbReference type="ARBA" id="ARBA00022685"/>
    </source>
</evidence>
<reference evidence="9 10" key="1">
    <citation type="journal article" date="2023" name="Insect Mol. Biol.">
        <title>Genome sequencing provides insights into the evolution of gene families encoding plant cell wall-degrading enzymes in longhorned beetles.</title>
        <authorList>
            <person name="Shin N.R."/>
            <person name="Okamura Y."/>
            <person name="Kirsch R."/>
            <person name="Pauchet Y."/>
        </authorList>
    </citation>
    <scope>NUCLEOTIDE SEQUENCE [LARGE SCALE GENOMIC DNA]</scope>
    <source>
        <strain evidence="9">EAD_L_NR</strain>
    </source>
</reference>
<comment type="caution">
    <text evidence="9">The sequence shown here is derived from an EMBL/GenBank/DDBJ whole genome shotgun (WGS) entry which is preliminary data.</text>
</comment>
<dbReference type="InterPro" id="IPR016179">
    <property type="entry name" value="Insulin-like"/>
</dbReference>
<sequence length="119" mass="13793">MNCKVIFMVLINILYVCSSSYFHDLMTKRTRYCGSHLTTTLSLVCGGRYPTADKKSLGYDLNFNEYDGEYNDVNDDLEFPFMSKELAKSLVPQKARRGVYNECCQKPCSMKELRYYCAE</sequence>
<dbReference type="GO" id="GO:0005179">
    <property type="term" value="F:hormone activity"/>
    <property type="evidence" value="ECO:0007669"/>
    <property type="project" value="InterPro"/>
</dbReference>
<keyword evidence="6" id="KW-0964">Secreted</keyword>
<dbReference type="GO" id="GO:0005576">
    <property type="term" value="C:extracellular region"/>
    <property type="evidence" value="ECO:0007669"/>
    <property type="project" value="UniProtKB-SubCell"/>
</dbReference>
<keyword evidence="5" id="KW-1015">Disulfide bond</keyword>
<dbReference type="PANTHER" id="PTHR13647:SF4">
    <property type="entry name" value="INSULIN-LIKE PEPTIDE 1-RELATED"/>
    <property type="match status" value="1"/>
</dbReference>
<evidence type="ECO:0000256" key="4">
    <source>
        <dbReference type="ARBA" id="ARBA00022729"/>
    </source>
</evidence>
<comment type="similarity">
    <text evidence="1 6">Belongs to the insulin family.</text>
</comment>
<dbReference type="InterPro" id="IPR022352">
    <property type="entry name" value="Ins/IGF/rlx"/>
</dbReference>
<feature type="domain" description="Insulin-like" evidence="8">
    <location>
        <begin position="30"/>
        <end position="117"/>
    </location>
</feature>
<accession>A0AAV8VJH3</accession>
<dbReference type="Proteomes" id="UP001159042">
    <property type="component" value="Unassembled WGS sequence"/>
</dbReference>
<dbReference type="Pfam" id="PF00049">
    <property type="entry name" value="Insulin"/>
    <property type="match status" value="1"/>
</dbReference>
<dbReference type="InterPro" id="IPR022353">
    <property type="entry name" value="Insulin_CS"/>
</dbReference>
<gene>
    <name evidence="9" type="ORF">NQ315_015183</name>
</gene>
<keyword evidence="7" id="KW-1133">Transmembrane helix</keyword>
<evidence type="ECO:0000259" key="8">
    <source>
        <dbReference type="SMART" id="SM00078"/>
    </source>
</evidence>
<keyword evidence="4" id="KW-0732">Signal</keyword>
<dbReference type="PANTHER" id="PTHR13647">
    <property type="entry name" value="INSULIN-LIKE PEPTIDE 2-RELATED"/>
    <property type="match status" value="1"/>
</dbReference>
<dbReference type="InterPro" id="IPR036438">
    <property type="entry name" value="Insulin-like_sf"/>
</dbReference>
<dbReference type="SUPFAM" id="SSF56994">
    <property type="entry name" value="Insulin-like"/>
    <property type="match status" value="1"/>
</dbReference>
<dbReference type="PROSITE" id="PS00262">
    <property type="entry name" value="INSULIN"/>
    <property type="match status" value="1"/>
</dbReference>
<dbReference type="SMART" id="SM00078">
    <property type="entry name" value="IlGF"/>
    <property type="match status" value="1"/>
</dbReference>
<dbReference type="PRINTS" id="PR00276">
    <property type="entry name" value="INSULINFAMLY"/>
</dbReference>
<protein>
    <recommendedName>
        <fullName evidence="8">Insulin-like domain-containing protein</fullName>
    </recommendedName>
</protein>
<evidence type="ECO:0000256" key="6">
    <source>
        <dbReference type="RuleBase" id="RU000406"/>
    </source>
</evidence>
<keyword evidence="7" id="KW-0472">Membrane</keyword>
<proteinExistence type="inferred from homology"/>